<feature type="transmembrane region" description="Helical" evidence="3">
    <location>
        <begin position="15"/>
        <end position="45"/>
    </location>
</feature>
<dbReference type="InParanoid" id="A0A059C430"/>
<dbReference type="Gramene" id="KCW72705">
    <property type="protein sequence ID" value="KCW72705"/>
    <property type="gene ID" value="EUGRSUZ_E01156"/>
</dbReference>
<keyword evidence="3" id="KW-1133">Transmembrane helix</keyword>
<dbReference type="GO" id="GO:0016020">
    <property type="term" value="C:membrane"/>
    <property type="evidence" value="ECO:0007669"/>
    <property type="project" value="UniProtKB-SubCell"/>
</dbReference>
<keyword evidence="2 3" id="KW-0472">Membrane</keyword>
<dbReference type="InterPro" id="IPR044839">
    <property type="entry name" value="NDR1-like"/>
</dbReference>
<name>A0A059C430_EUCGR</name>
<evidence type="ECO:0000256" key="3">
    <source>
        <dbReference type="SAM" id="Phobius"/>
    </source>
</evidence>
<dbReference type="OrthoDB" id="1875580at2759"/>
<dbReference type="STRING" id="71139.A0A059C430"/>
<keyword evidence="3" id="KW-0812">Transmembrane</keyword>
<evidence type="ECO:0000313" key="4">
    <source>
        <dbReference type="EMBL" id="KCW72705.1"/>
    </source>
</evidence>
<dbReference type="PANTHER" id="PTHR31234">
    <property type="entry name" value="LATE EMBRYOGENESIS ABUNDANT (LEA) HYDROXYPROLINE-RICH GLYCOPROTEIN FAMILY"/>
    <property type="match status" value="1"/>
</dbReference>
<proteinExistence type="predicted"/>
<reference evidence="4" key="1">
    <citation type="submission" date="2013-07" db="EMBL/GenBank/DDBJ databases">
        <title>The genome of Eucalyptus grandis.</title>
        <authorList>
            <person name="Schmutz J."/>
            <person name="Hayes R."/>
            <person name="Myburg A."/>
            <person name="Tuskan G."/>
            <person name="Grattapaglia D."/>
            <person name="Rokhsar D.S."/>
        </authorList>
    </citation>
    <scope>NUCLEOTIDE SEQUENCE</scope>
    <source>
        <tissue evidence="4">Leaf extractions</tissue>
    </source>
</reference>
<dbReference type="AlphaFoldDB" id="A0A059C430"/>
<dbReference type="GO" id="GO:0098542">
    <property type="term" value="P:defense response to other organism"/>
    <property type="evidence" value="ECO:0007669"/>
    <property type="project" value="InterPro"/>
</dbReference>
<comment type="subcellular location">
    <subcellularLocation>
        <location evidence="1">Membrane</location>
    </subcellularLocation>
</comment>
<dbReference type="eggNOG" id="ENOG502RZP0">
    <property type="taxonomic scope" value="Eukaryota"/>
</dbReference>
<dbReference type="OMA" id="KFSYDMA"/>
<sequence>MPKGSLGVSEKRTHPLIWCAAVICVILSLAVIIAGIAVFIGYVVVHPRVPFISVVGANLDIFRIDYGGVLVTQVTIDIKAENDNAKAHASFQKMELILSYDGENIALLRAYPFDVNKKDSMVFHYVVQSSPIPLNPEQSNRAGESLEKNKVTFDLKGTARARWRVGRLGSVKFWCHLDCHLQFHPQNQTYMHFHHCSSRGK</sequence>
<dbReference type="KEGG" id="egr:104444190"/>
<evidence type="ECO:0000256" key="1">
    <source>
        <dbReference type="ARBA" id="ARBA00004370"/>
    </source>
</evidence>
<dbReference type="FunCoup" id="A0A059C430">
    <property type="interactions" value="86"/>
</dbReference>
<dbReference type="PANTHER" id="PTHR31234:SF66">
    <property type="entry name" value="LATE EMBRYOGENESIS ABUNDANT PROTEIN"/>
    <property type="match status" value="1"/>
</dbReference>
<gene>
    <name evidence="4" type="ORF">EUGRSUZ_E01156</name>
</gene>
<accession>A0A059C430</accession>
<evidence type="ECO:0000256" key="2">
    <source>
        <dbReference type="ARBA" id="ARBA00023136"/>
    </source>
</evidence>
<evidence type="ECO:0008006" key="5">
    <source>
        <dbReference type="Google" id="ProtNLM"/>
    </source>
</evidence>
<protein>
    <recommendedName>
        <fullName evidence="5">Late embryogenesis abundant protein LEA-2 subgroup domain-containing protein</fullName>
    </recommendedName>
</protein>
<organism evidence="4">
    <name type="scientific">Eucalyptus grandis</name>
    <name type="common">Flooded gum</name>
    <dbReference type="NCBI Taxonomy" id="71139"/>
    <lineage>
        <taxon>Eukaryota</taxon>
        <taxon>Viridiplantae</taxon>
        <taxon>Streptophyta</taxon>
        <taxon>Embryophyta</taxon>
        <taxon>Tracheophyta</taxon>
        <taxon>Spermatophyta</taxon>
        <taxon>Magnoliopsida</taxon>
        <taxon>eudicotyledons</taxon>
        <taxon>Gunneridae</taxon>
        <taxon>Pentapetalae</taxon>
        <taxon>rosids</taxon>
        <taxon>malvids</taxon>
        <taxon>Myrtales</taxon>
        <taxon>Myrtaceae</taxon>
        <taxon>Myrtoideae</taxon>
        <taxon>Eucalypteae</taxon>
        <taxon>Eucalyptus</taxon>
    </lineage>
</organism>
<dbReference type="EMBL" id="KK198757">
    <property type="protein sequence ID" value="KCW72705.1"/>
    <property type="molecule type" value="Genomic_DNA"/>
</dbReference>